<dbReference type="InterPro" id="IPR007632">
    <property type="entry name" value="Anoctamin"/>
</dbReference>
<evidence type="ECO:0000313" key="9">
    <source>
        <dbReference type="Proteomes" id="UP000027361"/>
    </source>
</evidence>
<evidence type="ECO:0000256" key="1">
    <source>
        <dbReference type="ARBA" id="ARBA00004141"/>
    </source>
</evidence>
<reference evidence="8 9" key="1">
    <citation type="submission" date="2014-05" db="EMBL/GenBank/DDBJ databases">
        <title>Draft genome sequence of a rare smut relative, Tilletiaria anomala UBC 951.</title>
        <authorList>
            <consortium name="DOE Joint Genome Institute"/>
            <person name="Toome M."/>
            <person name="Kuo A."/>
            <person name="Henrissat B."/>
            <person name="Lipzen A."/>
            <person name="Tritt A."/>
            <person name="Yoshinaga Y."/>
            <person name="Zane M."/>
            <person name="Barry K."/>
            <person name="Grigoriev I.V."/>
            <person name="Spatafora J.W."/>
            <person name="Aimea M.C."/>
        </authorList>
    </citation>
    <scope>NUCLEOTIDE SEQUENCE [LARGE SCALE GENOMIC DNA]</scope>
    <source>
        <strain evidence="8 9">UBC 951</strain>
    </source>
</reference>
<dbReference type="Pfam" id="PF04547">
    <property type="entry name" value="Anoctamin"/>
    <property type="match status" value="1"/>
</dbReference>
<keyword evidence="3 5" id="KW-1133">Transmembrane helix</keyword>
<protein>
    <recommendedName>
        <fullName evidence="10">DUF590-domain-containing protein</fullName>
    </recommendedName>
</protein>
<feature type="transmembrane region" description="Helical" evidence="5">
    <location>
        <begin position="317"/>
        <end position="339"/>
    </location>
</feature>
<keyword evidence="2 5" id="KW-0812">Transmembrane</keyword>
<feature type="transmembrane region" description="Helical" evidence="5">
    <location>
        <begin position="604"/>
        <end position="623"/>
    </location>
</feature>
<dbReference type="GeneID" id="25266938"/>
<gene>
    <name evidence="8" type="ORF">K437DRAFT_283192</name>
</gene>
<dbReference type="InParanoid" id="A0A066WHQ3"/>
<evidence type="ECO:0000256" key="3">
    <source>
        <dbReference type="ARBA" id="ARBA00022989"/>
    </source>
</evidence>
<feature type="transmembrane region" description="Helical" evidence="5">
    <location>
        <begin position="245"/>
        <end position="262"/>
    </location>
</feature>
<dbReference type="RefSeq" id="XP_013246165.1">
    <property type="nucleotide sequence ID" value="XM_013390711.1"/>
</dbReference>
<dbReference type="STRING" id="1037660.A0A066WHQ3"/>
<dbReference type="OMA" id="YNGPLKT"/>
<evidence type="ECO:0000256" key="4">
    <source>
        <dbReference type="ARBA" id="ARBA00023136"/>
    </source>
</evidence>
<dbReference type="HOGENOM" id="CLU_010867_1_0_1"/>
<keyword evidence="4 5" id="KW-0472">Membrane</keyword>
<dbReference type="InterPro" id="IPR049452">
    <property type="entry name" value="Anoctamin_TM"/>
</dbReference>
<feature type="transmembrane region" description="Helical" evidence="5">
    <location>
        <begin position="212"/>
        <end position="239"/>
    </location>
</feature>
<evidence type="ECO:0000259" key="6">
    <source>
        <dbReference type="Pfam" id="PF04547"/>
    </source>
</evidence>
<dbReference type="GO" id="GO:0032541">
    <property type="term" value="C:cortical endoplasmic reticulum"/>
    <property type="evidence" value="ECO:0007669"/>
    <property type="project" value="TreeGrafter"/>
</dbReference>
<dbReference type="Proteomes" id="UP000027361">
    <property type="component" value="Unassembled WGS sequence"/>
</dbReference>
<dbReference type="AlphaFoldDB" id="A0A066WHQ3"/>
<evidence type="ECO:0008006" key="10">
    <source>
        <dbReference type="Google" id="ProtNLM"/>
    </source>
</evidence>
<proteinExistence type="predicted"/>
<dbReference type="GO" id="GO:0016020">
    <property type="term" value="C:membrane"/>
    <property type="evidence" value="ECO:0007669"/>
    <property type="project" value="UniProtKB-SubCell"/>
</dbReference>
<dbReference type="EMBL" id="JMSN01000002">
    <property type="protein sequence ID" value="KDN53326.1"/>
    <property type="molecule type" value="Genomic_DNA"/>
</dbReference>
<dbReference type="Pfam" id="PF20877">
    <property type="entry name" value="Anoctamin_N"/>
    <property type="match status" value="1"/>
</dbReference>
<feature type="domain" description="Anoctamin alpha-beta plait" evidence="7">
    <location>
        <begin position="16"/>
        <end position="142"/>
    </location>
</feature>
<feature type="transmembrane region" description="Helical" evidence="5">
    <location>
        <begin position="471"/>
        <end position="493"/>
    </location>
</feature>
<dbReference type="PANTHER" id="PTHR12308">
    <property type="entry name" value="ANOCTAMIN"/>
    <property type="match status" value="1"/>
</dbReference>
<keyword evidence="9" id="KW-1185">Reference proteome</keyword>
<evidence type="ECO:0000313" key="8">
    <source>
        <dbReference type="EMBL" id="KDN53326.1"/>
    </source>
</evidence>
<evidence type="ECO:0000256" key="2">
    <source>
        <dbReference type="ARBA" id="ARBA00022692"/>
    </source>
</evidence>
<feature type="domain" description="Anoctamin transmembrane" evidence="6">
    <location>
        <begin position="204"/>
        <end position="704"/>
    </location>
</feature>
<organism evidence="8 9">
    <name type="scientific">Tilletiaria anomala (strain ATCC 24038 / CBS 436.72 / UBC 951)</name>
    <dbReference type="NCBI Taxonomy" id="1037660"/>
    <lineage>
        <taxon>Eukaryota</taxon>
        <taxon>Fungi</taxon>
        <taxon>Dikarya</taxon>
        <taxon>Basidiomycota</taxon>
        <taxon>Ustilaginomycotina</taxon>
        <taxon>Exobasidiomycetes</taxon>
        <taxon>Georgefischeriales</taxon>
        <taxon>Tilletiariaceae</taxon>
        <taxon>Tilletiaria</taxon>
    </lineage>
</organism>
<feature type="transmembrane region" description="Helical" evidence="5">
    <location>
        <begin position="402"/>
        <end position="423"/>
    </location>
</feature>
<name>A0A066WHQ3_TILAU</name>
<dbReference type="PANTHER" id="PTHR12308:SF73">
    <property type="entry name" value="ANOCTAMIN"/>
    <property type="match status" value="1"/>
</dbReference>
<accession>A0A066WHQ3</accession>
<comment type="caution">
    <text evidence="8">The sequence shown here is derived from an EMBL/GenBank/DDBJ whole genome shotgun (WGS) entry which is preliminary data.</text>
</comment>
<sequence>MPSEQAAPNLDQPPLVIIFQAIPKTLSRSKSYTSSDERHSIAQEYERLLQALRKAGLHVTTREGTAGSGNVLIFVRASMQALYTAAARERMSDYLHGVRSSSQTPVSFSRTSSLSTDPFASIPSPTSADVLRFTHSLVTTPPCHDSNKAWHTISGANIQIKCSTFPHVVDIVPLHEVQYNKQWLKQWTAPSSAFTIGAYDLDSVRCHFGEQIAFYFGFLVFYFNSLLPMAVWGFLFWAARRPYDPIYSLGLVAWACVFVEAWRLRERKLAVRWGCSGVSHAEARRPEFKPRCIRKDPVTGEELELFEWWRKEARMALALPVMLIFAALLGAVMTLMFIIEVFVSKMYTGPGRTLVPLVPTAMFTTAVPSIMAAWQATASALTNFENHRTDRTHQSSLTLKMFTLQAFVAYGALTLSAFVYVPFGQKVMDTLMARGFLSEHVSLAVQKGYLKYDPDGRVHFDINPNRMHLQLFAASVTSQAINAFTELFFPILLRAVKSWRSERAAARQRSGEKNAGGTGAHRDPFVTRALEEISLPSYDIFGDYAEMATQFGFITLWSAVWPMSPVIGFVNNFFEIRSDAAKICMNARRPVPVRVESVGPWIEVLGFISWLAALVNAALLYLFGRAPYANTAGHSAYATVLRQYGPGVNVVNATQTSQSSASLSEQLPIDMKGSANESALLVALLIAIASEHGYAIFRAAARHVLVRAVWRGSTEAEVLMQREWQSRRALLKMHEKAPDEDQAAIVDSLSAFWKEDGVSKEWIENTKTD</sequence>
<dbReference type="GO" id="GO:0005254">
    <property type="term" value="F:chloride channel activity"/>
    <property type="evidence" value="ECO:0007669"/>
    <property type="project" value="TreeGrafter"/>
</dbReference>
<feature type="transmembrane region" description="Helical" evidence="5">
    <location>
        <begin position="359"/>
        <end position="381"/>
    </location>
</feature>
<comment type="subcellular location">
    <subcellularLocation>
        <location evidence="1">Membrane</location>
        <topology evidence="1">Multi-pass membrane protein</topology>
    </subcellularLocation>
</comment>
<evidence type="ECO:0000256" key="5">
    <source>
        <dbReference type="SAM" id="Phobius"/>
    </source>
</evidence>
<evidence type="ECO:0000259" key="7">
    <source>
        <dbReference type="Pfam" id="PF20877"/>
    </source>
</evidence>
<dbReference type="InterPro" id="IPR049456">
    <property type="entry name" value="Anoctamin_N_fung"/>
</dbReference>
<dbReference type="FunCoup" id="A0A066WHQ3">
    <property type="interactions" value="56"/>
</dbReference>
<dbReference type="OrthoDB" id="296386at2759"/>